<evidence type="ECO:0000256" key="18">
    <source>
        <dbReference type="ARBA" id="ARBA00048493"/>
    </source>
</evidence>
<evidence type="ECO:0000256" key="4">
    <source>
        <dbReference type="ARBA" id="ARBA00007707"/>
    </source>
</evidence>
<feature type="binding site" evidence="20">
    <location>
        <position position="423"/>
    </location>
    <ligand>
        <name>acetyl-CoA</name>
        <dbReference type="ChEBI" id="CHEBI:57288"/>
    </ligand>
</feature>
<feature type="binding site" evidence="20">
    <location>
        <begin position="386"/>
        <end position="387"/>
    </location>
    <ligand>
        <name>acetyl-CoA</name>
        <dbReference type="ChEBI" id="CHEBI:57288"/>
    </ligand>
</feature>
<dbReference type="SUPFAM" id="SSF51161">
    <property type="entry name" value="Trimeric LpxA-like enzymes"/>
    <property type="match status" value="1"/>
</dbReference>
<sequence length="472" mass="51470">MTAKYAIILAAGQGTRMKSKLYKVLHPVCGRPMVDHVLTQIEANNMDEIVTIVGHGSEAVEQTLGDRTEYALQAEQLGTGHAVLQAEELLGVKDGITLIACGDTPLFTAQTFAELFEYHKQKGAVATVLTARTDNPFGYGRIIRNEIGIVNKIVEQKDATQEEAAVKEINTGVYVFDNKELFAALHKIKNDNAQGEYYLTDVMEVFQKEGKIVAAYKMDDFEESMGVNDRLALSKATKVMRRRINEEHMRNGVTLIDPESTYIDIDVKIGNDTVIEPGVQLKGKTVIGTDCKIGAHSEIIDSQIGNNVTVTSSYIKDAVMHDNTDIGPYSHLRPQAEIKSGAHIGNFVEVKKATVGENTKVGHLTYVGDATLGHDINVGCGTVFVNYDGVNKHHTNVGDYSFIGSGSNIVAPVNIADHAYVAAGSTITNDIDAHDMGIARGRQVNKKGYFDRYPVAQAAAEAEKNKAENERK</sequence>
<evidence type="ECO:0000313" key="22">
    <source>
        <dbReference type="EMBL" id="QLL77363.1"/>
    </source>
</evidence>
<dbReference type="EC" id="2.3.1.157" evidence="20"/>
<comment type="caution">
    <text evidence="20">Lacks conserved residue(s) required for the propagation of feature annotation.</text>
</comment>
<dbReference type="SUPFAM" id="SSF53448">
    <property type="entry name" value="Nucleotide-diphospho-sugar transferases"/>
    <property type="match status" value="1"/>
</dbReference>
<comment type="catalytic activity">
    <reaction evidence="18 20">
        <text>N-acetyl-alpha-D-glucosamine 1-phosphate + UTP + H(+) = UDP-N-acetyl-alpha-D-glucosamine + diphosphate</text>
        <dbReference type="Rhea" id="RHEA:13509"/>
        <dbReference type="ChEBI" id="CHEBI:15378"/>
        <dbReference type="ChEBI" id="CHEBI:33019"/>
        <dbReference type="ChEBI" id="CHEBI:46398"/>
        <dbReference type="ChEBI" id="CHEBI:57705"/>
        <dbReference type="ChEBI" id="CHEBI:57776"/>
        <dbReference type="EC" id="2.7.7.23"/>
    </reaction>
</comment>
<dbReference type="CDD" id="cd03353">
    <property type="entry name" value="LbH_GlmU_C"/>
    <property type="match status" value="1"/>
</dbReference>
<dbReference type="GO" id="GO:0008360">
    <property type="term" value="P:regulation of cell shape"/>
    <property type="evidence" value="ECO:0007669"/>
    <property type="project" value="UniProtKB-KW"/>
</dbReference>
<dbReference type="EMBL" id="CP047418">
    <property type="protein sequence ID" value="QLL77363.1"/>
    <property type="molecule type" value="Genomic_DNA"/>
</dbReference>
<comment type="similarity">
    <text evidence="4 20">In the C-terminal section; belongs to the transferase hexapeptide repeat family.</text>
</comment>
<dbReference type="Pfam" id="PF00132">
    <property type="entry name" value="Hexapep"/>
    <property type="match status" value="1"/>
</dbReference>
<dbReference type="InterPro" id="IPR001451">
    <property type="entry name" value="Hexapep"/>
</dbReference>
<feature type="binding site" evidence="20">
    <location>
        <position position="103"/>
    </location>
    <ligand>
        <name>Mg(2+)</name>
        <dbReference type="ChEBI" id="CHEBI:18420"/>
    </ligand>
</feature>
<dbReference type="InterPro" id="IPR005835">
    <property type="entry name" value="NTP_transferase_dom"/>
</dbReference>
<feature type="active site" description="Proton acceptor" evidence="20">
    <location>
        <position position="363"/>
    </location>
</feature>
<feature type="domain" description="Nucleotidyl transferase" evidence="21">
    <location>
        <begin position="6"/>
        <end position="220"/>
    </location>
</feature>
<evidence type="ECO:0000256" key="11">
    <source>
        <dbReference type="ARBA" id="ARBA00022842"/>
    </source>
</evidence>
<evidence type="ECO:0000256" key="7">
    <source>
        <dbReference type="ARBA" id="ARBA00022679"/>
    </source>
</evidence>
<evidence type="ECO:0000256" key="1">
    <source>
        <dbReference type="ARBA" id="ARBA00004496"/>
    </source>
</evidence>
<dbReference type="GO" id="GO:0009252">
    <property type="term" value="P:peptidoglycan biosynthetic process"/>
    <property type="evidence" value="ECO:0007669"/>
    <property type="project" value="UniProtKB-UniRule"/>
</dbReference>
<keyword evidence="7 20" id="KW-0808">Transferase</keyword>
<evidence type="ECO:0000256" key="9">
    <source>
        <dbReference type="ARBA" id="ARBA00022723"/>
    </source>
</evidence>
<dbReference type="GO" id="GO:0009245">
    <property type="term" value="P:lipid A biosynthetic process"/>
    <property type="evidence" value="ECO:0007669"/>
    <property type="project" value="UniProtKB-UniRule"/>
</dbReference>
<comment type="function">
    <text evidence="19 20">Catalyzes the last two sequential reactions in the de novo biosynthetic pathway for UDP-N-acetylglucosamine (UDP-GlcNAc). The C-terminal domain catalyzes the transfer of acetyl group from acetyl coenzyme A to glucosamine-1-phosphate (GlcN-1-P) to produce N-acetylglucosamine-1-phosphate (GlcNAc-1-P), which is converted into UDP-GlcNAc by the transfer of uridine 5-monophosphate (from uridine 5-triphosphate), a reaction catalyzed by the N-terminal domain.</text>
</comment>
<dbReference type="HAMAP" id="MF_01631">
    <property type="entry name" value="GlmU"/>
    <property type="match status" value="1"/>
</dbReference>
<comment type="pathway">
    <text evidence="20">Bacterial outer membrane biogenesis; LPS lipid A biosynthesis.</text>
</comment>
<comment type="pathway">
    <text evidence="3 20">Nucleotide-sugar biosynthesis; UDP-N-acetyl-alpha-D-glucosamine biosynthesis; UDP-N-acetyl-alpha-D-glucosamine from N-acetyl-alpha-D-glucosamine 1-phosphate: step 1/1.</text>
</comment>
<feature type="binding site" evidence="20">
    <location>
        <position position="440"/>
    </location>
    <ligand>
        <name>acetyl-CoA</name>
        <dbReference type="ChEBI" id="CHEBI:57288"/>
    </ligand>
</feature>
<dbReference type="PROSITE" id="PS00101">
    <property type="entry name" value="HEXAPEP_TRANSFERASES"/>
    <property type="match status" value="1"/>
</dbReference>
<dbReference type="Gene3D" id="2.160.10.10">
    <property type="entry name" value="Hexapeptide repeat proteins"/>
    <property type="match status" value="1"/>
</dbReference>
<dbReference type="Gene3D" id="3.90.550.10">
    <property type="entry name" value="Spore Coat Polysaccharide Biosynthesis Protein SpsA, Chain A"/>
    <property type="match status" value="1"/>
</dbReference>
<gene>
    <name evidence="20 22" type="primary">glmU</name>
    <name evidence="22" type="ORF">GTO87_01210</name>
</gene>
<dbReference type="EC" id="2.7.7.23" evidence="20"/>
<evidence type="ECO:0000256" key="12">
    <source>
        <dbReference type="ARBA" id="ARBA00022960"/>
    </source>
</evidence>
<dbReference type="GO" id="GO:0000287">
    <property type="term" value="F:magnesium ion binding"/>
    <property type="evidence" value="ECO:0007669"/>
    <property type="project" value="UniProtKB-UniRule"/>
</dbReference>
<dbReference type="GO" id="GO:0005737">
    <property type="term" value="C:cytoplasm"/>
    <property type="evidence" value="ECO:0007669"/>
    <property type="project" value="UniProtKB-SubCell"/>
</dbReference>
<dbReference type="InterPro" id="IPR011004">
    <property type="entry name" value="Trimer_LpxA-like_sf"/>
</dbReference>
<feature type="binding site" evidence="20">
    <location>
        <begin position="9"/>
        <end position="12"/>
    </location>
    <ligand>
        <name>UDP-N-acetyl-alpha-D-glucosamine</name>
        <dbReference type="ChEBI" id="CHEBI:57705"/>
    </ligand>
</feature>
<organism evidence="22 23">
    <name type="scientific">Ligilactobacillus saerimneri</name>
    <dbReference type="NCBI Taxonomy" id="228229"/>
    <lineage>
        <taxon>Bacteria</taxon>
        <taxon>Bacillati</taxon>
        <taxon>Bacillota</taxon>
        <taxon>Bacilli</taxon>
        <taxon>Lactobacillales</taxon>
        <taxon>Lactobacillaceae</taxon>
        <taxon>Ligilactobacillus</taxon>
    </lineage>
</organism>
<feature type="binding site" evidence="20">
    <location>
        <position position="155"/>
    </location>
    <ligand>
        <name>UDP-N-acetyl-alpha-D-glucosamine</name>
        <dbReference type="ChEBI" id="CHEBI:57705"/>
    </ligand>
</feature>
<keyword evidence="10 20" id="KW-0677">Repeat</keyword>
<evidence type="ECO:0000256" key="3">
    <source>
        <dbReference type="ARBA" id="ARBA00005208"/>
    </source>
</evidence>
<feature type="binding site" evidence="20">
    <location>
        <position position="333"/>
    </location>
    <ligand>
        <name>UDP-N-acetyl-alpha-D-glucosamine</name>
        <dbReference type="ChEBI" id="CHEBI:57705"/>
    </ligand>
</feature>
<feature type="binding site" evidence="20">
    <location>
        <position position="351"/>
    </location>
    <ligand>
        <name>UDP-N-acetyl-alpha-D-glucosamine</name>
        <dbReference type="ChEBI" id="CHEBI:57705"/>
    </ligand>
</feature>
<evidence type="ECO:0000256" key="19">
    <source>
        <dbReference type="ARBA" id="ARBA00049628"/>
    </source>
</evidence>
<comment type="subunit">
    <text evidence="20">Homotrimer.</text>
</comment>
<feature type="binding site" evidence="20">
    <location>
        <position position="140"/>
    </location>
    <ligand>
        <name>UDP-N-acetyl-alpha-D-glucosamine</name>
        <dbReference type="ChEBI" id="CHEBI:57705"/>
    </ligand>
</feature>
<dbReference type="InterPro" id="IPR038009">
    <property type="entry name" value="GlmU_C_LbH"/>
</dbReference>
<feature type="binding site" evidence="20">
    <location>
        <position position="73"/>
    </location>
    <ligand>
        <name>UDP-N-acetyl-alpha-D-glucosamine</name>
        <dbReference type="ChEBI" id="CHEBI:57705"/>
    </ligand>
</feature>
<dbReference type="GO" id="GO:0000902">
    <property type="term" value="P:cell morphogenesis"/>
    <property type="evidence" value="ECO:0007669"/>
    <property type="project" value="UniProtKB-UniRule"/>
</dbReference>
<feature type="binding site" evidence="20">
    <location>
        <position position="170"/>
    </location>
    <ligand>
        <name>UDP-N-acetyl-alpha-D-glucosamine</name>
        <dbReference type="ChEBI" id="CHEBI:57705"/>
    </ligand>
</feature>
<dbReference type="NCBIfam" id="TIGR01173">
    <property type="entry name" value="glmU"/>
    <property type="match status" value="1"/>
</dbReference>
<comment type="similarity">
    <text evidence="5 20">In the N-terminal section; belongs to the N-acetylglucosamine-1-phosphate uridyltransferase family.</text>
</comment>
<dbReference type="UniPathway" id="UPA00113">
    <property type="reaction ID" value="UER00532"/>
</dbReference>
<evidence type="ECO:0000313" key="23">
    <source>
        <dbReference type="Proteomes" id="UP000510886"/>
    </source>
</evidence>
<proteinExistence type="inferred from homology"/>
<dbReference type="InterPro" id="IPR018357">
    <property type="entry name" value="Hexapep_transf_CS"/>
</dbReference>
<dbReference type="CDD" id="cd02540">
    <property type="entry name" value="GT2_GlmU_N_bac"/>
    <property type="match status" value="1"/>
</dbReference>
<comment type="subcellular location">
    <subcellularLocation>
        <location evidence="1 20">Cytoplasm</location>
    </subcellularLocation>
</comment>
<comment type="pathway">
    <text evidence="2 20">Nucleotide-sugar biosynthesis; UDP-N-acetyl-alpha-D-glucosamine biosynthesis; N-acetyl-alpha-D-glucosamine 1-phosphate from alpha-D-glucosamine 6-phosphate (route II): step 2/2.</text>
</comment>
<feature type="region of interest" description="N-acetyltransferase" evidence="20">
    <location>
        <begin position="252"/>
        <end position="472"/>
    </location>
</feature>
<feature type="binding site" evidence="20">
    <location>
        <position position="23"/>
    </location>
    <ligand>
        <name>UDP-N-acetyl-alpha-D-glucosamine</name>
        <dbReference type="ChEBI" id="CHEBI:57705"/>
    </ligand>
</feature>
<keyword evidence="15 20" id="KW-0012">Acyltransferase</keyword>
<evidence type="ECO:0000259" key="21">
    <source>
        <dbReference type="Pfam" id="PF00483"/>
    </source>
</evidence>
<name>A0A7H9EI40_9LACO</name>
<feature type="binding site" evidence="20">
    <location>
        <position position="405"/>
    </location>
    <ligand>
        <name>acetyl-CoA</name>
        <dbReference type="ChEBI" id="CHEBI:57288"/>
    </ligand>
</feature>
<evidence type="ECO:0000256" key="8">
    <source>
        <dbReference type="ARBA" id="ARBA00022695"/>
    </source>
</evidence>
<evidence type="ECO:0000256" key="2">
    <source>
        <dbReference type="ARBA" id="ARBA00005166"/>
    </source>
</evidence>
<keyword evidence="6 20" id="KW-0963">Cytoplasm</keyword>
<dbReference type="InterPro" id="IPR005882">
    <property type="entry name" value="Bifunctional_GlmU"/>
</dbReference>
<evidence type="ECO:0000256" key="5">
    <source>
        <dbReference type="ARBA" id="ARBA00007947"/>
    </source>
</evidence>
<dbReference type="Pfam" id="PF00483">
    <property type="entry name" value="NTP_transferase"/>
    <property type="match status" value="1"/>
</dbReference>
<protein>
    <recommendedName>
        <fullName evidence="20">Bifunctional protein GlmU</fullName>
    </recommendedName>
    <domain>
        <recommendedName>
            <fullName evidence="20">UDP-N-acetylglucosamine pyrophosphorylase</fullName>
            <ecNumber evidence="20">2.7.7.23</ecNumber>
        </recommendedName>
        <alternativeName>
            <fullName evidence="20">N-acetylglucosamine-1-phosphate uridyltransferase</fullName>
        </alternativeName>
    </domain>
    <domain>
        <recommendedName>
            <fullName evidence="20">Glucosamine-1-phosphate N-acetyltransferase</fullName>
            <ecNumber evidence="20">2.3.1.157</ecNumber>
        </recommendedName>
    </domain>
</protein>
<dbReference type="NCBIfam" id="NF010934">
    <property type="entry name" value="PRK14354.1"/>
    <property type="match status" value="1"/>
</dbReference>
<evidence type="ECO:0000256" key="17">
    <source>
        <dbReference type="ARBA" id="ARBA00048247"/>
    </source>
</evidence>
<dbReference type="Proteomes" id="UP000510886">
    <property type="component" value="Chromosome"/>
</dbReference>
<comment type="catalytic activity">
    <reaction evidence="17 20">
        <text>alpha-D-glucosamine 1-phosphate + acetyl-CoA = N-acetyl-alpha-D-glucosamine 1-phosphate + CoA + H(+)</text>
        <dbReference type="Rhea" id="RHEA:13725"/>
        <dbReference type="ChEBI" id="CHEBI:15378"/>
        <dbReference type="ChEBI" id="CHEBI:57287"/>
        <dbReference type="ChEBI" id="CHEBI:57288"/>
        <dbReference type="ChEBI" id="CHEBI:57776"/>
        <dbReference type="ChEBI" id="CHEBI:58516"/>
        <dbReference type="EC" id="2.3.1.157"/>
    </reaction>
</comment>
<dbReference type="PANTHER" id="PTHR43584:SF3">
    <property type="entry name" value="BIFUNCTIONAL PROTEIN GLMU"/>
    <property type="match status" value="1"/>
</dbReference>
<dbReference type="InterPro" id="IPR029044">
    <property type="entry name" value="Nucleotide-diphossugar_trans"/>
</dbReference>
<dbReference type="KEGG" id="lsw:GTO87_01210"/>
<feature type="binding site" evidence="20">
    <location>
        <position position="228"/>
    </location>
    <ligand>
        <name>Mg(2+)</name>
        <dbReference type="ChEBI" id="CHEBI:18420"/>
    </ligand>
</feature>
<keyword evidence="11 20" id="KW-0460">Magnesium</keyword>
<evidence type="ECO:0000256" key="20">
    <source>
        <dbReference type="HAMAP-Rule" id="MF_01631"/>
    </source>
</evidence>
<evidence type="ECO:0000256" key="16">
    <source>
        <dbReference type="ARBA" id="ARBA00023316"/>
    </source>
</evidence>
<comment type="cofactor">
    <cofactor evidence="20">
        <name>Mg(2+)</name>
        <dbReference type="ChEBI" id="CHEBI:18420"/>
    </cofactor>
    <text evidence="20">Binds 1 Mg(2+) ion per subunit.</text>
</comment>
<keyword evidence="8 20" id="KW-0548">Nucleotidyltransferase</keyword>
<dbReference type="PANTHER" id="PTHR43584">
    <property type="entry name" value="NUCLEOTIDYL TRANSFERASE"/>
    <property type="match status" value="1"/>
</dbReference>
<keyword evidence="16 20" id="KW-0961">Cell wall biogenesis/degradation</keyword>
<feature type="binding site" evidence="20">
    <location>
        <begin position="78"/>
        <end position="79"/>
    </location>
    <ligand>
        <name>UDP-N-acetyl-alpha-D-glucosamine</name>
        <dbReference type="ChEBI" id="CHEBI:57705"/>
    </ligand>
</feature>
<reference evidence="22 23" key="1">
    <citation type="submission" date="2020-01" db="EMBL/GenBank/DDBJ databases">
        <title>Complete and circular genome sequences of six lactobacillus isolates from horses.</title>
        <authorList>
            <person name="Hassan H.M."/>
        </authorList>
    </citation>
    <scope>NUCLEOTIDE SEQUENCE [LARGE SCALE GENOMIC DNA]</scope>
    <source>
        <strain evidence="22 23">1A</strain>
    </source>
</reference>
<dbReference type="AlphaFoldDB" id="A0A7H9EI40"/>
<feature type="binding site" evidence="20">
    <location>
        <position position="377"/>
    </location>
    <ligand>
        <name>UDP-N-acetyl-alpha-D-glucosamine</name>
        <dbReference type="ChEBI" id="CHEBI:57705"/>
    </ligand>
</feature>
<keyword evidence="14 20" id="KW-0511">Multifunctional enzyme</keyword>
<dbReference type="GO" id="GO:0016020">
    <property type="term" value="C:membrane"/>
    <property type="evidence" value="ECO:0007669"/>
    <property type="project" value="GOC"/>
</dbReference>
<evidence type="ECO:0000256" key="10">
    <source>
        <dbReference type="ARBA" id="ARBA00022737"/>
    </source>
</evidence>
<dbReference type="GO" id="GO:0071555">
    <property type="term" value="P:cell wall organization"/>
    <property type="evidence" value="ECO:0007669"/>
    <property type="project" value="UniProtKB-KW"/>
</dbReference>
<keyword evidence="13 20" id="KW-0573">Peptidoglycan synthesis</keyword>
<dbReference type="GO" id="GO:0019134">
    <property type="term" value="F:glucosamine-1-phosphate N-acetyltransferase activity"/>
    <property type="evidence" value="ECO:0007669"/>
    <property type="project" value="UniProtKB-UniRule"/>
</dbReference>
<feature type="region of interest" description="Linker" evidence="20">
    <location>
        <begin position="231"/>
        <end position="251"/>
    </location>
</feature>
<feature type="binding site" evidence="20">
    <location>
        <position position="228"/>
    </location>
    <ligand>
        <name>UDP-N-acetyl-alpha-D-glucosamine</name>
        <dbReference type="ChEBI" id="CHEBI:57705"/>
    </ligand>
</feature>
<dbReference type="UniPathway" id="UPA00973"/>
<dbReference type="RefSeq" id="WP_180849239.1">
    <property type="nucleotide sequence ID" value="NZ_CP047418.1"/>
</dbReference>
<dbReference type="InterPro" id="IPR050065">
    <property type="entry name" value="GlmU-like"/>
</dbReference>
<evidence type="ECO:0000256" key="13">
    <source>
        <dbReference type="ARBA" id="ARBA00022984"/>
    </source>
</evidence>
<accession>A0A7H9EI40</accession>
<feature type="region of interest" description="Pyrophosphorylase" evidence="20">
    <location>
        <begin position="1"/>
        <end position="230"/>
    </location>
</feature>
<keyword evidence="12 20" id="KW-0133">Cell shape</keyword>
<dbReference type="GO" id="GO:0006048">
    <property type="term" value="P:UDP-N-acetylglucosamine biosynthetic process"/>
    <property type="evidence" value="ECO:0007669"/>
    <property type="project" value="UniProtKB-UniPathway"/>
</dbReference>
<evidence type="ECO:0000256" key="15">
    <source>
        <dbReference type="ARBA" id="ARBA00023315"/>
    </source>
</evidence>
<evidence type="ECO:0000256" key="6">
    <source>
        <dbReference type="ARBA" id="ARBA00022490"/>
    </source>
</evidence>
<feature type="binding site" evidence="20">
    <location>
        <position position="366"/>
    </location>
    <ligand>
        <name>UDP-N-acetyl-alpha-D-glucosamine</name>
        <dbReference type="ChEBI" id="CHEBI:57705"/>
    </ligand>
</feature>
<evidence type="ECO:0000256" key="14">
    <source>
        <dbReference type="ARBA" id="ARBA00023268"/>
    </source>
</evidence>
<keyword evidence="9 20" id="KW-0479">Metal-binding</keyword>
<dbReference type="GO" id="GO:0003977">
    <property type="term" value="F:UDP-N-acetylglucosamine diphosphorylase activity"/>
    <property type="evidence" value="ECO:0007669"/>
    <property type="project" value="UniProtKB-UniRule"/>
</dbReference>